<keyword evidence="1" id="KW-0472">Membrane</keyword>
<keyword evidence="3" id="KW-1185">Reference proteome</keyword>
<organism evidence="2 3">
    <name type="scientific">Fodinibius salsisoli</name>
    <dbReference type="NCBI Taxonomy" id="2820877"/>
    <lineage>
        <taxon>Bacteria</taxon>
        <taxon>Pseudomonadati</taxon>
        <taxon>Balneolota</taxon>
        <taxon>Balneolia</taxon>
        <taxon>Balneolales</taxon>
        <taxon>Balneolaceae</taxon>
        <taxon>Fodinibius</taxon>
    </lineage>
</organism>
<evidence type="ECO:0000313" key="2">
    <source>
        <dbReference type="EMBL" id="MCW9708123.1"/>
    </source>
</evidence>
<dbReference type="EMBL" id="JAGGJA010000010">
    <property type="protein sequence ID" value="MCW9708123.1"/>
    <property type="molecule type" value="Genomic_DNA"/>
</dbReference>
<evidence type="ECO:0008006" key="4">
    <source>
        <dbReference type="Google" id="ProtNLM"/>
    </source>
</evidence>
<name>A0ABT3PQH5_9BACT</name>
<gene>
    <name evidence="2" type="ORF">J6I44_14755</name>
</gene>
<dbReference type="Proteomes" id="UP001207918">
    <property type="component" value="Unassembled WGS sequence"/>
</dbReference>
<evidence type="ECO:0000313" key="3">
    <source>
        <dbReference type="Proteomes" id="UP001207918"/>
    </source>
</evidence>
<reference evidence="2 3" key="1">
    <citation type="submission" date="2021-03" db="EMBL/GenBank/DDBJ databases">
        <title>Aliifodinibius sp. nov., a new bacterium isolated from saline soil.</title>
        <authorList>
            <person name="Galisteo C."/>
            <person name="De La Haba R."/>
            <person name="Sanchez-Porro C."/>
            <person name="Ventosa A."/>
        </authorList>
    </citation>
    <scope>NUCLEOTIDE SEQUENCE [LARGE SCALE GENOMIC DNA]</scope>
    <source>
        <strain evidence="2 3">1BSP15-2V2</strain>
    </source>
</reference>
<comment type="caution">
    <text evidence="2">The sequence shown here is derived from an EMBL/GenBank/DDBJ whole genome shotgun (WGS) entry which is preliminary data.</text>
</comment>
<feature type="transmembrane region" description="Helical" evidence="1">
    <location>
        <begin position="7"/>
        <end position="27"/>
    </location>
</feature>
<keyword evidence="1" id="KW-1133">Transmembrane helix</keyword>
<feature type="transmembrane region" description="Helical" evidence="1">
    <location>
        <begin position="58"/>
        <end position="76"/>
    </location>
</feature>
<evidence type="ECO:0000256" key="1">
    <source>
        <dbReference type="SAM" id="Phobius"/>
    </source>
</evidence>
<protein>
    <recommendedName>
        <fullName evidence="4">MerC mercury resistance protein</fullName>
    </recommendedName>
</protein>
<accession>A0ABT3PQH5</accession>
<dbReference type="RefSeq" id="WP_265766909.1">
    <property type="nucleotide sequence ID" value="NZ_JAGGJA010000010.1"/>
</dbReference>
<proteinExistence type="predicted"/>
<feature type="transmembrane region" description="Helical" evidence="1">
    <location>
        <begin position="33"/>
        <end position="51"/>
    </location>
</feature>
<keyword evidence="1" id="KW-0812">Transmembrane</keyword>
<sequence length="111" mass="12519">MSNKTVLYTCVVTVFISIISHLIFGVGLSLMKWLGYVLFASVLVSGLKKYWHMNKTVTLIAITIGLSVSISLQLLWGYGLEVFLWSGSLFIGYEVLSEIMELKRQREKSPI</sequence>